<evidence type="ECO:0000313" key="3">
    <source>
        <dbReference type="Proteomes" id="UP000834106"/>
    </source>
</evidence>
<reference evidence="2" key="1">
    <citation type="submission" date="2023-05" db="EMBL/GenBank/DDBJ databases">
        <authorList>
            <person name="Huff M."/>
        </authorList>
    </citation>
    <scope>NUCLEOTIDE SEQUENCE</scope>
</reference>
<keyword evidence="3" id="KW-1185">Reference proteome</keyword>
<gene>
    <name evidence="2" type="ORF">FPE_LOCUS16649</name>
</gene>
<name>A0AAD1ZKX4_9LAMI</name>
<dbReference type="PANTHER" id="PTHR33287:SF11">
    <property type="entry name" value="OS03G0778400 PROTEIN"/>
    <property type="match status" value="1"/>
</dbReference>
<dbReference type="AlphaFoldDB" id="A0AAD1ZKX4"/>
<accession>A0AAD1ZKX4</accession>
<dbReference type="Proteomes" id="UP000834106">
    <property type="component" value="Chromosome 10"/>
</dbReference>
<evidence type="ECO:0000256" key="1">
    <source>
        <dbReference type="SAM" id="Phobius"/>
    </source>
</evidence>
<dbReference type="EMBL" id="OU503045">
    <property type="protein sequence ID" value="CAI9769641.1"/>
    <property type="molecule type" value="Genomic_DNA"/>
</dbReference>
<keyword evidence="1" id="KW-0812">Transmembrane</keyword>
<evidence type="ECO:0000313" key="2">
    <source>
        <dbReference type="EMBL" id="CAI9769641.1"/>
    </source>
</evidence>
<proteinExistence type="predicted"/>
<feature type="transmembrane region" description="Helical" evidence="1">
    <location>
        <begin position="12"/>
        <end position="31"/>
    </location>
</feature>
<protein>
    <recommendedName>
        <fullName evidence="4">Transmembrane protein</fullName>
    </recommendedName>
</protein>
<evidence type="ECO:0008006" key="4">
    <source>
        <dbReference type="Google" id="ProtNLM"/>
    </source>
</evidence>
<organism evidence="2 3">
    <name type="scientific">Fraxinus pennsylvanica</name>
    <dbReference type="NCBI Taxonomy" id="56036"/>
    <lineage>
        <taxon>Eukaryota</taxon>
        <taxon>Viridiplantae</taxon>
        <taxon>Streptophyta</taxon>
        <taxon>Embryophyta</taxon>
        <taxon>Tracheophyta</taxon>
        <taxon>Spermatophyta</taxon>
        <taxon>Magnoliopsida</taxon>
        <taxon>eudicotyledons</taxon>
        <taxon>Gunneridae</taxon>
        <taxon>Pentapetalae</taxon>
        <taxon>asterids</taxon>
        <taxon>lamiids</taxon>
        <taxon>Lamiales</taxon>
        <taxon>Oleaceae</taxon>
        <taxon>Oleeae</taxon>
        <taxon>Fraxinus</taxon>
    </lineage>
</organism>
<feature type="transmembrane region" description="Helical" evidence="1">
    <location>
        <begin position="158"/>
        <end position="184"/>
    </location>
</feature>
<keyword evidence="1" id="KW-0472">Membrane</keyword>
<feature type="transmembrane region" description="Helical" evidence="1">
    <location>
        <begin position="43"/>
        <end position="61"/>
    </location>
</feature>
<keyword evidence="1" id="KW-1133">Transmembrane helix</keyword>
<dbReference type="PANTHER" id="PTHR33287">
    <property type="entry name" value="OS03G0453550 PROTEIN"/>
    <property type="match status" value="1"/>
</dbReference>
<sequence>MPETRLRNSTTSSYFFHSIALILLFSATSWAPNRKGHFCKKKSWIPSLCSLVCSLGIIWAIRFKIEVDSHLEKLLEIEKEDGQLLAKCMEELKKKGVEFDLQNEVDAFRRAKSLRVESGGLFEMEISVTGCREVVGFLATLVLDNGGGFVYTDGALEIWVVFLCGGGGGIFCGGYFVVVAVVVCSG</sequence>